<organism evidence="2 3">
    <name type="scientific">Thauera sinica</name>
    <dbReference type="NCBI Taxonomy" id="2665146"/>
    <lineage>
        <taxon>Bacteria</taxon>
        <taxon>Pseudomonadati</taxon>
        <taxon>Pseudomonadota</taxon>
        <taxon>Betaproteobacteria</taxon>
        <taxon>Rhodocyclales</taxon>
        <taxon>Zoogloeaceae</taxon>
        <taxon>Thauera</taxon>
    </lineage>
</organism>
<evidence type="ECO:0000313" key="3">
    <source>
        <dbReference type="Proteomes" id="UP001595974"/>
    </source>
</evidence>
<dbReference type="EMBL" id="JBHSOG010000014">
    <property type="protein sequence ID" value="MFC5768759.1"/>
    <property type="molecule type" value="Genomic_DNA"/>
</dbReference>
<accession>A0ABW1ANK5</accession>
<feature type="chain" id="PRO_5046871887" description="Lipoprotein" evidence="1">
    <location>
        <begin position="31"/>
        <end position="146"/>
    </location>
</feature>
<proteinExistence type="predicted"/>
<evidence type="ECO:0008006" key="4">
    <source>
        <dbReference type="Google" id="ProtNLM"/>
    </source>
</evidence>
<dbReference type="PROSITE" id="PS51257">
    <property type="entry name" value="PROKAR_LIPOPROTEIN"/>
    <property type="match status" value="1"/>
</dbReference>
<comment type="caution">
    <text evidence="2">The sequence shown here is derived from an EMBL/GenBank/DDBJ whole genome shotgun (WGS) entry which is preliminary data.</text>
</comment>
<keyword evidence="3" id="KW-1185">Reference proteome</keyword>
<evidence type="ECO:0000256" key="1">
    <source>
        <dbReference type="SAM" id="SignalP"/>
    </source>
</evidence>
<name>A0ABW1ANK5_9RHOO</name>
<gene>
    <name evidence="2" type="ORF">ACFPTN_05190</name>
</gene>
<evidence type="ECO:0000313" key="2">
    <source>
        <dbReference type="EMBL" id="MFC5768759.1"/>
    </source>
</evidence>
<dbReference type="RefSeq" id="WP_157748551.1">
    <property type="nucleotide sequence ID" value="NZ_JBHSOG010000014.1"/>
</dbReference>
<dbReference type="Proteomes" id="UP001595974">
    <property type="component" value="Unassembled WGS sequence"/>
</dbReference>
<sequence length="146" mass="16642">MKTPFPRLASLARFACIATLASACILPAYADRGDFRGRPGDRPAARHFDHREWRGGRWVHGDHGGHLGWWWVVSGAWYFYPRPIYPYPPVVIQQRVPEPAIVQPAPQASPPVWYYCPGSDAYYPYVQRCPEGWRTVPAVPPGLREE</sequence>
<keyword evidence="1" id="KW-0732">Signal</keyword>
<protein>
    <recommendedName>
        <fullName evidence="4">Lipoprotein</fullName>
    </recommendedName>
</protein>
<feature type="signal peptide" evidence="1">
    <location>
        <begin position="1"/>
        <end position="30"/>
    </location>
</feature>
<reference evidence="3" key="1">
    <citation type="journal article" date="2019" name="Int. J. Syst. Evol. Microbiol.">
        <title>The Global Catalogue of Microorganisms (GCM) 10K type strain sequencing project: providing services to taxonomists for standard genome sequencing and annotation.</title>
        <authorList>
            <consortium name="The Broad Institute Genomics Platform"/>
            <consortium name="The Broad Institute Genome Sequencing Center for Infectious Disease"/>
            <person name="Wu L."/>
            <person name="Ma J."/>
        </authorList>
    </citation>
    <scope>NUCLEOTIDE SEQUENCE [LARGE SCALE GENOMIC DNA]</scope>
    <source>
        <strain evidence="3">SHR3</strain>
    </source>
</reference>